<keyword evidence="3" id="KW-0255">Endonuclease</keyword>
<evidence type="ECO:0000259" key="1">
    <source>
        <dbReference type="Pfam" id="PF07463"/>
    </source>
</evidence>
<sequence length="175" mass="19834">MKEHWKPVKGFEGKYIVSNFGNIMSIPRTYINKLGRKYTIDGFTLVKHDDTNGYDKVWLGDSVMKSVHRIVAEAFIPNPDGFSEVNHIDGDKKNNCASNLEWVTHKKNIEHAIKTGLIGDFAKKATPDIVIAIRTEYIPNDRKHSTTALAKKYGLSAGYVWKIISGDKRRRVADE</sequence>
<accession>G9YN35</accession>
<dbReference type="Gene3D" id="3.90.75.20">
    <property type="match status" value="1"/>
</dbReference>
<comment type="caution">
    <text evidence="3">The sequence shown here is derived from an EMBL/GenBank/DDBJ whole genome shotgun (WGS) entry which is preliminary data.</text>
</comment>
<reference evidence="3 4" key="1">
    <citation type="submission" date="2011-08" db="EMBL/GenBank/DDBJ databases">
        <authorList>
            <person name="Weinstock G."/>
            <person name="Sodergren E."/>
            <person name="Clifton S."/>
            <person name="Fulton L."/>
            <person name="Fulton B."/>
            <person name="Courtney L."/>
            <person name="Fronick C."/>
            <person name="Harrison M."/>
            <person name="Strong C."/>
            <person name="Farmer C."/>
            <person name="Delahaunty K."/>
            <person name="Markovic C."/>
            <person name="Hall O."/>
            <person name="Minx P."/>
            <person name="Tomlinson C."/>
            <person name="Mitreva M."/>
            <person name="Hou S."/>
            <person name="Chen J."/>
            <person name="Wollam A."/>
            <person name="Pepin K.H."/>
            <person name="Johnson M."/>
            <person name="Bhonagiri V."/>
            <person name="Zhang X."/>
            <person name="Suruliraj S."/>
            <person name="Warren W."/>
            <person name="Chinwalla A."/>
            <person name="Mardis E.R."/>
            <person name="Wilson R.K."/>
        </authorList>
    </citation>
    <scope>NUCLEOTIDE SEQUENCE [LARGE SCALE GENOMIC DNA]</scope>
    <source>
        <strain evidence="3 4">ATCC 29863</strain>
    </source>
</reference>
<dbReference type="AlphaFoldDB" id="G9YN35"/>
<feature type="domain" description="NUMOD4" evidence="1">
    <location>
        <begin position="3"/>
        <end position="54"/>
    </location>
</feature>
<dbReference type="EMBL" id="AGCK01000060">
    <property type="protein sequence ID" value="EHM53662.1"/>
    <property type="molecule type" value="Genomic_DNA"/>
</dbReference>
<dbReference type="SUPFAM" id="SSF54060">
    <property type="entry name" value="His-Me finger endonucleases"/>
    <property type="match status" value="1"/>
</dbReference>
<dbReference type="InterPro" id="IPR010902">
    <property type="entry name" value="NUMOD4"/>
</dbReference>
<dbReference type="HOGENOM" id="CLU_099810_3_0_9"/>
<protein>
    <submittedName>
        <fullName evidence="3">HNH endonuclease domain protein</fullName>
    </submittedName>
</protein>
<evidence type="ECO:0000259" key="2">
    <source>
        <dbReference type="Pfam" id="PF13392"/>
    </source>
</evidence>
<dbReference type="Pfam" id="PF13392">
    <property type="entry name" value="HNH_3"/>
    <property type="match status" value="1"/>
</dbReference>
<dbReference type="InterPro" id="IPR003615">
    <property type="entry name" value="HNH_nuc"/>
</dbReference>
<dbReference type="RefSeq" id="WP_007489175.1">
    <property type="nucleotide sequence ID" value="NZ_JH417672.1"/>
</dbReference>
<dbReference type="Pfam" id="PF07463">
    <property type="entry name" value="NUMOD4"/>
    <property type="match status" value="1"/>
</dbReference>
<proteinExistence type="predicted"/>
<evidence type="ECO:0000313" key="3">
    <source>
        <dbReference type="EMBL" id="EHM53662.1"/>
    </source>
</evidence>
<keyword evidence="3" id="KW-0540">Nuclease</keyword>
<feature type="domain" description="HNH nuclease" evidence="2">
    <location>
        <begin position="67"/>
        <end position="108"/>
    </location>
</feature>
<gene>
    <name evidence="3" type="ORF">HMPREF0372_00907</name>
</gene>
<dbReference type="GO" id="GO:0016788">
    <property type="term" value="F:hydrolase activity, acting on ester bonds"/>
    <property type="evidence" value="ECO:0007669"/>
    <property type="project" value="InterPro"/>
</dbReference>
<dbReference type="GO" id="GO:0004519">
    <property type="term" value="F:endonuclease activity"/>
    <property type="evidence" value="ECO:0007669"/>
    <property type="project" value="UniProtKB-KW"/>
</dbReference>
<organism evidence="3 4">
    <name type="scientific">Flavonifractor plautii ATCC 29863</name>
    <dbReference type="NCBI Taxonomy" id="411475"/>
    <lineage>
        <taxon>Bacteria</taxon>
        <taxon>Bacillati</taxon>
        <taxon>Bacillota</taxon>
        <taxon>Clostridia</taxon>
        <taxon>Eubacteriales</taxon>
        <taxon>Oscillospiraceae</taxon>
        <taxon>Flavonifractor</taxon>
    </lineage>
</organism>
<keyword evidence="3" id="KW-0378">Hydrolase</keyword>
<dbReference type="InterPro" id="IPR044925">
    <property type="entry name" value="His-Me_finger_sf"/>
</dbReference>
<name>G9YN35_FLAPL</name>
<evidence type="ECO:0000313" key="4">
    <source>
        <dbReference type="Proteomes" id="UP000004459"/>
    </source>
</evidence>
<dbReference type="Proteomes" id="UP000004459">
    <property type="component" value="Unassembled WGS sequence"/>
</dbReference>
<dbReference type="GeneID" id="63974444"/>